<proteinExistence type="predicted"/>
<organism evidence="1 2">
    <name type="scientific">Candidatus Allocopromorpha excrementavium</name>
    <dbReference type="NCBI Taxonomy" id="2840741"/>
    <lineage>
        <taxon>Bacteria</taxon>
        <taxon>Bacillati</taxon>
        <taxon>Bacillota</taxon>
        <taxon>Clostridia</taxon>
        <taxon>Eubacteriales</taxon>
        <taxon>Eubacteriaceae</taxon>
        <taxon>Eubacteriaceae incertae sedis</taxon>
        <taxon>Candidatus Allocopromorpha</taxon>
    </lineage>
</organism>
<sequence length="298" mass="34657">LPYGTLPNWRDAFIEYIQYGTEIENPWGYCLIYLDDNDIPELVEVSNSEAEGVVIVNYADGETKTTNLWRRGFTYIERGNLLNNGNGNMGYYYDKIYSIVDGEMKDIAMGEYEDEENSGTFDYKWNGKSVSESEYESKFAEIYDESKAVEGFNNEALMSAEEMIDELGYIYDETSEITSRDKTGEEFAEYLRNYIVGTWKEKESAIFERTLQFYDDGTYYCKESHDFMGDAEYWGTWKVTSEDGDVYFKSETTKVEADAKNFDFGLAKKIIKYNDIDETREKIQNGKFEIDDICRKAD</sequence>
<reference evidence="1" key="2">
    <citation type="journal article" date="2021" name="PeerJ">
        <title>Extensive microbial diversity within the chicken gut microbiome revealed by metagenomics and culture.</title>
        <authorList>
            <person name="Gilroy R."/>
            <person name="Ravi A."/>
            <person name="Getino M."/>
            <person name="Pursley I."/>
            <person name="Horton D.L."/>
            <person name="Alikhan N.F."/>
            <person name="Baker D."/>
            <person name="Gharbi K."/>
            <person name="Hall N."/>
            <person name="Watson M."/>
            <person name="Adriaenssens E.M."/>
            <person name="Foster-Nyarko E."/>
            <person name="Jarju S."/>
            <person name="Secka A."/>
            <person name="Antonio M."/>
            <person name="Oren A."/>
            <person name="Chaudhuri R.R."/>
            <person name="La Ragione R."/>
            <person name="Hildebrand F."/>
            <person name="Pallen M.J."/>
        </authorList>
    </citation>
    <scope>NUCLEOTIDE SEQUENCE</scope>
    <source>
        <strain evidence="1">CHK176-22527</strain>
    </source>
</reference>
<protein>
    <submittedName>
        <fullName evidence="1">Uncharacterized protein</fullName>
    </submittedName>
</protein>
<accession>A0A9D1HED1</accession>
<reference evidence="1" key="1">
    <citation type="submission" date="2020-10" db="EMBL/GenBank/DDBJ databases">
        <authorList>
            <person name="Gilroy R."/>
        </authorList>
    </citation>
    <scope>NUCLEOTIDE SEQUENCE</scope>
    <source>
        <strain evidence="1">CHK176-22527</strain>
    </source>
</reference>
<feature type="non-terminal residue" evidence="1">
    <location>
        <position position="1"/>
    </location>
</feature>
<dbReference type="Proteomes" id="UP000824159">
    <property type="component" value="Unassembled WGS sequence"/>
</dbReference>
<dbReference type="EMBL" id="DVLX01000046">
    <property type="protein sequence ID" value="HIT99442.1"/>
    <property type="molecule type" value="Genomic_DNA"/>
</dbReference>
<evidence type="ECO:0000313" key="1">
    <source>
        <dbReference type="EMBL" id="HIT99442.1"/>
    </source>
</evidence>
<gene>
    <name evidence="1" type="ORF">IAD12_04220</name>
</gene>
<comment type="caution">
    <text evidence="1">The sequence shown here is derived from an EMBL/GenBank/DDBJ whole genome shotgun (WGS) entry which is preliminary data.</text>
</comment>
<dbReference type="AlphaFoldDB" id="A0A9D1HED1"/>
<evidence type="ECO:0000313" key="2">
    <source>
        <dbReference type="Proteomes" id="UP000824159"/>
    </source>
</evidence>
<name>A0A9D1HED1_9FIRM</name>